<organism evidence="2">
    <name type="scientific">Cladocopium goreaui</name>
    <dbReference type="NCBI Taxonomy" id="2562237"/>
    <lineage>
        <taxon>Eukaryota</taxon>
        <taxon>Sar</taxon>
        <taxon>Alveolata</taxon>
        <taxon>Dinophyceae</taxon>
        <taxon>Suessiales</taxon>
        <taxon>Symbiodiniaceae</taxon>
        <taxon>Cladocopium</taxon>
    </lineage>
</organism>
<dbReference type="Proteomes" id="UP001152797">
    <property type="component" value="Unassembled WGS sequence"/>
</dbReference>
<dbReference type="EMBL" id="CAMXCT030006101">
    <property type="protein sequence ID" value="CAL4801238.1"/>
    <property type="molecule type" value="Genomic_DNA"/>
</dbReference>
<feature type="compositionally biased region" description="Pro residues" evidence="1">
    <location>
        <begin position="908"/>
        <end position="917"/>
    </location>
</feature>
<evidence type="ECO:0000313" key="4">
    <source>
        <dbReference type="Proteomes" id="UP001152797"/>
    </source>
</evidence>
<feature type="region of interest" description="Disordered" evidence="1">
    <location>
        <begin position="764"/>
        <end position="791"/>
    </location>
</feature>
<accession>A0A9P1DPJ2</accession>
<dbReference type="EMBL" id="CAMXCT010006101">
    <property type="protein sequence ID" value="CAI4013926.1"/>
    <property type="molecule type" value="Genomic_DNA"/>
</dbReference>
<evidence type="ECO:0000313" key="3">
    <source>
        <dbReference type="EMBL" id="CAL4801238.1"/>
    </source>
</evidence>
<gene>
    <name evidence="2" type="ORF">C1SCF055_LOCUS38864</name>
</gene>
<feature type="region of interest" description="Disordered" evidence="1">
    <location>
        <begin position="898"/>
        <end position="966"/>
    </location>
</feature>
<keyword evidence="4" id="KW-1185">Reference proteome</keyword>
<proteinExistence type="predicted"/>
<dbReference type="AlphaFoldDB" id="A0A9P1DPJ2"/>
<sequence>MAIPPKAVDHITKIMASDLGPLQKWKSIKDMLLECGVAYVATAKATAFVVHPKNRSGALISPHGCHRKGLQIMKAGADISLLGNSVCIELSPNMAERQKQIDPFEKLVASTPLLSPLLGTERYASLSSGHTCQFVKALVHGCPTCEEDLAGTNGKLGAHVWQSDRDLKTMVEAGWEWLVLPHTVEAQFPQLPELTQHALNCPNSIFASQSEMELASSIWDAVSSNPQKEVNWDEVSMHCCTGGNVQDYAKTIGKFVKLYSGNGQLLDFLNVFSKEFGENAVLGIEFFSSVVDMVINNVDLFPFLRCGLIVTNLTCGKARCVDGFARLLTKSDVERCKGTKLRQQVQDAESLLQSKWGEVFAAPQEKKHIYYKAFGKCCIRAILLLTGKWKMGRENKEYKDIESIKGAYDNELASSTPTAQLLVTSQASQPSQSSKAVDLQQAKNPMFLAMQSIELKIGNFYNHKDLPHIFLLKEINADHLVLEAQELFENTKKTITVQDIKVTKELKPSKGKAPALIADDAAKLTPTLVCREENDRAYIYGVLFSMCKSYHKKVLIQEDPVKRIYTDGQAKQHDLTMVPMTDKVDKIVLKSPGQLSKFAKVSYGGTEWYILPPKPWKCVDGTCTGLVVPFWVACGTMVKEDSNMAFEMKDVKGLKVQVLSNPKQLPAKTMLSVVDPSAAHSSKGKGKSAKRVDPKARPTIKDSVGYRALVEKRNAKVFAAPHDALFGQEEAGEPTDDLVIDYTHDNVNMFFYYMQESGVKITTEGEGKRPYSRTGKHSKTADKPAGHADKDVDLNDPSYNCPHTLFIWFDPILKLWFVSTQPIMDIGKGSPEWDEVAILACMDVDMETVWAPWNNEQAARLKVEFGQTHESLKAQALETKLKEAEAKLEKWQEWWHHGGSNDLVEGPPSCPPPPPKAAQPGQGLKRPRIDEATYHKAGVLPPPPPPVPGSTEKPERASGSKGDTEKVSYSWKSRSVALVASLEMKLPVRMGYLVNKFKENEQFMGMLNLHKEAMERFGTDAKYDY</sequence>
<name>A0A9P1DPJ2_9DINO</name>
<feature type="region of interest" description="Disordered" evidence="1">
    <location>
        <begin position="675"/>
        <end position="696"/>
    </location>
</feature>
<feature type="compositionally biased region" description="Basic and acidic residues" evidence="1">
    <location>
        <begin position="952"/>
        <end position="966"/>
    </location>
</feature>
<dbReference type="EMBL" id="CAMXCT020006101">
    <property type="protein sequence ID" value="CAL1167301.1"/>
    <property type="molecule type" value="Genomic_DNA"/>
</dbReference>
<protein>
    <submittedName>
        <fullName evidence="2">Uncharacterized protein</fullName>
    </submittedName>
</protein>
<comment type="caution">
    <text evidence="2">The sequence shown here is derived from an EMBL/GenBank/DDBJ whole genome shotgun (WGS) entry which is preliminary data.</text>
</comment>
<evidence type="ECO:0000313" key="2">
    <source>
        <dbReference type="EMBL" id="CAI4013926.1"/>
    </source>
</evidence>
<feature type="compositionally biased region" description="Basic and acidic residues" evidence="1">
    <location>
        <begin position="779"/>
        <end position="791"/>
    </location>
</feature>
<dbReference type="OrthoDB" id="410564at2759"/>
<reference evidence="2" key="1">
    <citation type="submission" date="2022-10" db="EMBL/GenBank/DDBJ databases">
        <authorList>
            <person name="Chen Y."/>
            <person name="Dougan E. K."/>
            <person name="Chan C."/>
            <person name="Rhodes N."/>
            <person name="Thang M."/>
        </authorList>
    </citation>
    <scope>NUCLEOTIDE SEQUENCE</scope>
</reference>
<evidence type="ECO:0000256" key="1">
    <source>
        <dbReference type="SAM" id="MobiDB-lite"/>
    </source>
</evidence>
<reference evidence="3 4" key="2">
    <citation type="submission" date="2024-05" db="EMBL/GenBank/DDBJ databases">
        <authorList>
            <person name="Chen Y."/>
            <person name="Shah S."/>
            <person name="Dougan E. K."/>
            <person name="Thang M."/>
            <person name="Chan C."/>
        </authorList>
    </citation>
    <scope>NUCLEOTIDE SEQUENCE [LARGE SCALE GENOMIC DNA]</scope>
</reference>